<organism evidence="3 4">
    <name type="scientific">Oscillibacter hominis</name>
    <dbReference type="NCBI Taxonomy" id="2763056"/>
    <lineage>
        <taxon>Bacteria</taxon>
        <taxon>Bacillati</taxon>
        <taxon>Bacillota</taxon>
        <taxon>Clostridia</taxon>
        <taxon>Eubacteriales</taxon>
        <taxon>Oscillospiraceae</taxon>
        <taxon>Oscillibacter</taxon>
    </lineage>
</organism>
<keyword evidence="1" id="KW-0472">Membrane</keyword>
<dbReference type="KEGG" id="ohi:H8790_03395"/>
<feature type="signal peptide" evidence="2">
    <location>
        <begin position="1"/>
        <end position="32"/>
    </location>
</feature>
<reference evidence="3 4" key="1">
    <citation type="submission" date="2020-08" db="EMBL/GenBank/DDBJ databases">
        <authorList>
            <person name="Liu C."/>
            <person name="Sun Q."/>
        </authorList>
    </citation>
    <scope>NUCLEOTIDE SEQUENCE [LARGE SCALE GENOMIC DNA]</scope>
    <source>
        <strain evidence="3 4">NSJ-62</strain>
    </source>
</reference>
<keyword evidence="2" id="KW-0732">Signal</keyword>
<dbReference type="Proteomes" id="UP000515960">
    <property type="component" value="Chromosome"/>
</dbReference>
<dbReference type="GO" id="GO:0016829">
    <property type="term" value="F:lyase activity"/>
    <property type="evidence" value="ECO:0007669"/>
    <property type="project" value="UniProtKB-KW"/>
</dbReference>
<dbReference type="EMBL" id="CP060490">
    <property type="protein sequence ID" value="QNL45093.1"/>
    <property type="molecule type" value="Genomic_DNA"/>
</dbReference>
<evidence type="ECO:0000313" key="3">
    <source>
        <dbReference type="EMBL" id="QNL45093.1"/>
    </source>
</evidence>
<name>A0A7G9B6B2_9FIRM</name>
<dbReference type="AlphaFoldDB" id="A0A7G9B6B2"/>
<keyword evidence="1" id="KW-0812">Transmembrane</keyword>
<feature type="transmembrane region" description="Helical" evidence="1">
    <location>
        <begin position="48"/>
        <end position="70"/>
    </location>
</feature>
<evidence type="ECO:0000313" key="4">
    <source>
        <dbReference type="Proteomes" id="UP000515960"/>
    </source>
</evidence>
<feature type="transmembrane region" description="Helical" evidence="1">
    <location>
        <begin position="82"/>
        <end position="101"/>
    </location>
</feature>
<keyword evidence="4" id="KW-1185">Reference proteome</keyword>
<protein>
    <submittedName>
        <fullName evidence="3">Formate hydrogenlyase</fullName>
    </submittedName>
</protein>
<proteinExistence type="predicted"/>
<gene>
    <name evidence="3" type="ORF">H8790_03395</name>
</gene>
<accession>A0A7G9B6B2</accession>
<feature type="chain" id="PRO_5028935725" evidence="2">
    <location>
        <begin position="33"/>
        <end position="103"/>
    </location>
</feature>
<keyword evidence="3" id="KW-0456">Lyase</keyword>
<evidence type="ECO:0000256" key="2">
    <source>
        <dbReference type="SAM" id="SignalP"/>
    </source>
</evidence>
<evidence type="ECO:0000256" key="1">
    <source>
        <dbReference type="SAM" id="Phobius"/>
    </source>
</evidence>
<keyword evidence="1" id="KW-1133">Transmembrane helix</keyword>
<sequence length="103" mass="11138">MNHKFEKRVKRIYAMLSCFVLVAVMTVCPAFAADDPLAVVTNLSDFIFSLIRAIGLILLGFGVLQLGLSLKSHDPSQRANGMLTIAGGIVITFTKEILTLITG</sequence>